<accession>A0ABM8TSG9</accession>
<dbReference type="PANTHER" id="PTHR42928:SF5">
    <property type="entry name" value="BLR1237 PROTEIN"/>
    <property type="match status" value="1"/>
</dbReference>
<dbReference type="PROSITE" id="PS51318">
    <property type="entry name" value="TAT"/>
    <property type="match status" value="1"/>
</dbReference>
<dbReference type="InterPro" id="IPR006311">
    <property type="entry name" value="TAT_signal"/>
</dbReference>
<dbReference type="InterPro" id="IPR005064">
    <property type="entry name" value="BUG"/>
</dbReference>
<dbReference type="Gene3D" id="3.40.190.10">
    <property type="entry name" value="Periplasmic binding protein-like II"/>
    <property type="match status" value="1"/>
</dbReference>
<evidence type="ECO:0000256" key="1">
    <source>
        <dbReference type="ARBA" id="ARBA00006987"/>
    </source>
</evidence>
<evidence type="ECO:0000256" key="2">
    <source>
        <dbReference type="SAM" id="SignalP"/>
    </source>
</evidence>
<protein>
    <recommendedName>
        <fullName evidence="5">Extra-cytoplasmic solute receptor</fullName>
    </recommendedName>
</protein>
<dbReference type="PANTHER" id="PTHR42928">
    <property type="entry name" value="TRICARBOXYLATE-BINDING PROTEIN"/>
    <property type="match status" value="1"/>
</dbReference>
<sequence length="334" mass="35126">MNDAIQRARRRLLVGGASAVLAPLAGLAPQAARAQDKGFPVRPIRFVVPFGAGSGTDIVARIYAKAVGDVSGQPVVVDNKAGANGIIGAKAVLGSEADGYTVFFASNSTLTTNAALYRDLPYDPVRDLEPVSLLDGSYCVVAVPASSPYRTLADLLADARKRPGALNHAAGSPTYALWNGWLDDIARIKTTNIFYKGSGEAANAAMSGQVDYAIIGTGTALPLVKGNRLRALLYTGKTRHAQLPDVPTAAESGLTGYQALAWSAVAVRAGTPGPIVSRLEAIFREAARKPEVLRGLAQLGSEPLYGDAAAMRRFQLDEIARWKRLIASTGITIE</sequence>
<dbReference type="Gene3D" id="3.40.190.150">
    <property type="entry name" value="Bordetella uptake gene, domain 1"/>
    <property type="match status" value="1"/>
</dbReference>
<reference evidence="3 4" key="1">
    <citation type="submission" date="2021-03" db="EMBL/GenBank/DDBJ databases">
        <authorList>
            <person name="Peeters C."/>
        </authorList>
    </citation>
    <scope>NUCLEOTIDE SEQUENCE [LARGE SCALE GENOMIC DNA]</scope>
    <source>
        <strain evidence="3 4">LMG 26411</strain>
    </source>
</reference>
<evidence type="ECO:0000313" key="4">
    <source>
        <dbReference type="Proteomes" id="UP000672657"/>
    </source>
</evidence>
<comment type="caution">
    <text evidence="3">The sequence shown here is derived from an EMBL/GenBank/DDBJ whole genome shotgun (WGS) entry which is preliminary data.</text>
</comment>
<feature type="signal peptide" evidence="2">
    <location>
        <begin position="1"/>
        <end position="34"/>
    </location>
</feature>
<evidence type="ECO:0000313" key="3">
    <source>
        <dbReference type="EMBL" id="CAG2159301.1"/>
    </source>
</evidence>
<dbReference type="CDD" id="cd07012">
    <property type="entry name" value="PBP2_Bug_TTT"/>
    <property type="match status" value="1"/>
</dbReference>
<name>A0ABM8TSG9_9BURK</name>
<proteinExistence type="inferred from homology"/>
<dbReference type="EMBL" id="CAJPVI010000057">
    <property type="protein sequence ID" value="CAG2159301.1"/>
    <property type="molecule type" value="Genomic_DNA"/>
</dbReference>
<dbReference type="Proteomes" id="UP000672657">
    <property type="component" value="Unassembled WGS sequence"/>
</dbReference>
<evidence type="ECO:0008006" key="5">
    <source>
        <dbReference type="Google" id="ProtNLM"/>
    </source>
</evidence>
<gene>
    <name evidence="3" type="ORF">LMG26411_06596</name>
</gene>
<dbReference type="InterPro" id="IPR042100">
    <property type="entry name" value="Bug_dom1"/>
</dbReference>
<organism evidence="3 4">
    <name type="scientific">Cupriavidus numazuensis</name>
    <dbReference type="NCBI Taxonomy" id="221992"/>
    <lineage>
        <taxon>Bacteria</taxon>
        <taxon>Pseudomonadati</taxon>
        <taxon>Pseudomonadota</taxon>
        <taxon>Betaproteobacteria</taxon>
        <taxon>Burkholderiales</taxon>
        <taxon>Burkholderiaceae</taxon>
        <taxon>Cupriavidus</taxon>
    </lineage>
</organism>
<dbReference type="RefSeq" id="WP_211957418.1">
    <property type="nucleotide sequence ID" value="NZ_CAJPVI010000057.1"/>
</dbReference>
<feature type="chain" id="PRO_5046765985" description="Extra-cytoplasmic solute receptor" evidence="2">
    <location>
        <begin position="35"/>
        <end position="334"/>
    </location>
</feature>
<comment type="similarity">
    <text evidence="1">Belongs to the UPF0065 (bug) family.</text>
</comment>
<dbReference type="Pfam" id="PF03401">
    <property type="entry name" value="TctC"/>
    <property type="match status" value="1"/>
</dbReference>
<dbReference type="PIRSF" id="PIRSF017082">
    <property type="entry name" value="YflP"/>
    <property type="match status" value="1"/>
</dbReference>
<dbReference type="SUPFAM" id="SSF53850">
    <property type="entry name" value="Periplasmic binding protein-like II"/>
    <property type="match status" value="1"/>
</dbReference>
<keyword evidence="4" id="KW-1185">Reference proteome</keyword>
<keyword evidence="2" id="KW-0732">Signal</keyword>